<evidence type="ECO:0000256" key="1">
    <source>
        <dbReference type="ARBA" id="ARBA00001971"/>
    </source>
</evidence>
<keyword evidence="3 7" id="KW-0349">Heme</keyword>
<keyword evidence="4 7" id="KW-0479">Metal-binding</keyword>
<dbReference type="PANTHER" id="PTHR24305:SF166">
    <property type="entry name" value="CYTOCHROME P450 12A4, MITOCHONDRIAL-RELATED"/>
    <property type="match status" value="1"/>
</dbReference>
<comment type="cofactor">
    <cofactor evidence="1 7">
        <name>heme</name>
        <dbReference type="ChEBI" id="CHEBI:30413"/>
    </cofactor>
</comment>
<evidence type="ECO:0000313" key="9">
    <source>
        <dbReference type="Proteomes" id="UP000014074"/>
    </source>
</evidence>
<dbReference type="InterPro" id="IPR036396">
    <property type="entry name" value="Cyt_P450_sf"/>
</dbReference>
<dbReference type="HOGENOM" id="CLU_025001_1_0_1"/>
<gene>
    <name evidence="8" type="ORF">UCRPA7_5249</name>
</gene>
<dbReference type="EMBL" id="KB933176">
    <property type="protein sequence ID" value="EON99227.1"/>
    <property type="molecule type" value="Genomic_DNA"/>
</dbReference>
<dbReference type="Gene3D" id="1.10.630.10">
    <property type="entry name" value="Cytochrome P450"/>
    <property type="match status" value="1"/>
</dbReference>
<dbReference type="InterPro" id="IPR050121">
    <property type="entry name" value="Cytochrome_P450_monoxygenase"/>
</dbReference>
<evidence type="ECO:0000256" key="4">
    <source>
        <dbReference type="ARBA" id="ARBA00022723"/>
    </source>
</evidence>
<keyword evidence="9" id="KW-1185">Reference proteome</keyword>
<dbReference type="Pfam" id="PF00067">
    <property type="entry name" value="p450"/>
    <property type="match status" value="2"/>
</dbReference>
<dbReference type="InterPro" id="IPR002403">
    <property type="entry name" value="Cyt_P450_E_grp-IV"/>
</dbReference>
<dbReference type="AlphaFoldDB" id="R8BJ01"/>
<feature type="binding site" description="axial binding residue" evidence="7">
    <location>
        <position position="450"/>
    </location>
    <ligand>
        <name>heme</name>
        <dbReference type="ChEBI" id="CHEBI:30413"/>
    </ligand>
    <ligandPart>
        <name>Fe</name>
        <dbReference type="ChEBI" id="CHEBI:18248"/>
    </ligandPart>
</feature>
<dbReference type="GeneID" id="19325783"/>
<dbReference type="RefSeq" id="XP_007915987.1">
    <property type="nucleotide sequence ID" value="XM_007917796.1"/>
</dbReference>
<evidence type="ECO:0000256" key="6">
    <source>
        <dbReference type="ARBA" id="ARBA00023033"/>
    </source>
</evidence>
<evidence type="ECO:0000256" key="5">
    <source>
        <dbReference type="ARBA" id="ARBA00023004"/>
    </source>
</evidence>
<dbReference type="PANTHER" id="PTHR24305">
    <property type="entry name" value="CYTOCHROME P450"/>
    <property type="match status" value="1"/>
</dbReference>
<dbReference type="eggNOG" id="KOG0156">
    <property type="taxonomic scope" value="Eukaryota"/>
</dbReference>
<comment type="similarity">
    <text evidence="2">Belongs to the cytochrome P450 family.</text>
</comment>
<protein>
    <submittedName>
        <fullName evidence="8">Putative cytochrome p450 protein</fullName>
    </submittedName>
</protein>
<dbReference type="Proteomes" id="UP000014074">
    <property type="component" value="Unassembled WGS sequence"/>
</dbReference>
<evidence type="ECO:0000256" key="7">
    <source>
        <dbReference type="PIRSR" id="PIRSR602403-1"/>
    </source>
</evidence>
<proteinExistence type="inferred from homology"/>
<dbReference type="PRINTS" id="PR00465">
    <property type="entry name" value="EP450IV"/>
</dbReference>
<keyword evidence="5 7" id="KW-0408">Iron</keyword>
<dbReference type="SUPFAM" id="SSF48264">
    <property type="entry name" value="Cytochrome P450"/>
    <property type="match status" value="1"/>
</dbReference>
<keyword evidence="6" id="KW-0560">Oxidoreductase</keyword>
<reference evidence="9" key="1">
    <citation type="journal article" date="2013" name="Genome Announc.">
        <title>Draft genome sequence of the ascomycete Phaeoacremonium aleophilum strain UCR-PA7, a causal agent of the esca disease complex in grapevines.</title>
        <authorList>
            <person name="Blanco-Ulate B."/>
            <person name="Rolshausen P."/>
            <person name="Cantu D."/>
        </authorList>
    </citation>
    <scope>NUCLEOTIDE SEQUENCE [LARGE SCALE GENOMIC DNA]</scope>
    <source>
        <strain evidence="9">UCR-PA7</strain>
    </source>
</reference>
<organism evidence="8 9">
    <name type="scientific">Phaeoacremonium minimum (strain UCR-PA7)</name>
    <name type="common">Esca disease fungus</name>
    <name type="synonym">Togninia minima</name>
    <dbReference type="NCBI Taxonomy" id="1286976"/>
    <lineage>
        <taxon>Eukaryota</taxon>
        <taxon>Fungi</taxon>
        <taxon>Dikarya</taxon>
        <taxon>Ascomycota</taxon>
        <taxon>Pezizomycotina</taxon>
        <taxon>Sordariomycetes</taxon>
        <taxon>Sordariomycetidae</taxon>
        <taxon>Togniniales</taxon>
        <taxon>Togniniaceae</taxon>
        <taxon>Phaeoacremonium</taxon>
    </lineage>
</organism>
<evidence type="ECO:0000256" key="2">
    <source>
        <dbReference type="ARBA" id="ARBA00010617"/>
    </source>
</evidence>
<dbReference type="GO" id="GO:0004497">
    <property type="term" value="F:monooxygenase activity"/>
    <property type="evidence" value="ECO:0007669"/>
    <property type="project" value="UniProtKB-KW"/>
</dbReference>
<dbReference type="KEGG" id="tmn:UCRPA7_5249"/>
<evidence type="ECO:0000256" key="3">
    <source>
        <dbReference type="ARBA" id="ARBA00022617"/>
    </source>
</evidence>
<name>R8BJ01_PHAM7</name>
<evidence type="ECO:0000313" key="8">
    <source>
        <dbReference type="EMBL" id="EON99227.1"/>
    </source>
</evidence>
<dbReference type="OrthoDB" id="1470350at2759"/>
<dbReference type="GO" id="GO:0016705">
    <property type="term" value="F:oxidoreductase activity, acting on paired donors, with incorporation or reduction of molecular oxygen"/>
    <property type="evidence" value="ECO:0007669"/>
    <property type="project" value="InterPro"/>
</dbReference>
<dbReference type="GO" id="GO:0005506">
    <property type="term" value="F:iron ion binding"/>
    <property type="evidence" value="ECO:0007669"/>
    <property type="project" value="InterPro"/>
</dbReference>
<dbReference type="InterPro" id="IPR001128">
    <property type="entry name" value="Cyt_P450"/>
</dbReference>
<dbReference type="PRINTS" id="PR00385">
    <property type="entry name" value="P450"/>
</dbReference>
<accession>R8BJ01</accession>
<sequence>MTKETSETLFRICNEIQSPIAQLFFKPFSRPYVVLNDPREVQDILIVLPQCTLAQQTTPKLKAQKRLWSDVMGTGFLRRVVAPRLHDAGIDLVEYWRLKAAKNDGEAFYVYEDFECAALDAIWAAIIGTHLGLIREKMRSMQPDYEAGAAMSAESDVDGVGASAVTGRIIREGIGYINQVVEEVVLSPFPAITRWWIRKRPALLRHRREMEKEIRKVIIASCERFDKAIEAGYGDDEALDTCAMDLVLRREILTAKKKGLPMPTPASDPSFQSELQLLLQAAADSTSHTLSWFVKFMSAYQQVQTKFRAELRRVFPGPGLPSAAQILDTDIPYLDAVVEETLRLSVTAGVVPREVVIDTQILGCHIPKGTIVFLSTRVQAEPLRIAEERRSDSSRAAIEKRSYHGLHGQEAQNLDVFEPSRWITPDEKGNEMFDVNTLPTLWFGGGFRGCFGRKLAMQELRIMAALLVLSFEFLPLQEHLSSMVGEEHGLFRRPAKSFARIRAL</sequence>
<dbReference type="GO" id="GO:0020037">
    <property type="term" value="F:heme binding"/>
    <property type="evidence" value="ECO:0007669"/>
    <property type="project" value="InterPro"/>
</dbReference>
<keyword evidence="6" id="KW-0503">Monooxygenase</keyword>